<keyword evidence="3" id="KW-0031">Aminopeptidase</keyword>
<gene>
    <name evidence="3" type="ORF">E6H02_04095</name>
</gene>
<proteinExistence type="predicted"/>
<name>A0A537M161_9BACT</name>
<keyword evidence="3" id="KW-0378">Hydrolase</keyword>
<dbReference type="Gene3D" id="3.90.230.10">
    <property type="entry name" value="Creatinase/methionine aminopeptidase superfamily"/>
    <property type="match status" value="1"/>
</dbReference>
<comment type="caution">
    <text evidence="3">The sequence shown here is derived from an EMBL/GenBank/DDBJ whole genome shotgun (WGS) entry which is preliminary data.</text>
</comment>
<dbReference type="Proteomes" id="UP000320393">
    <property type="component" value="Unassembled WGS sequence"/>
</dbReference>
<dbReference type="SUPFAM" id="SSF55920">
    <property type="entry name" value="Creatinase/aminopeptidase"/>
    <property type="match status" value="1"/>
</dbReference>
<evidence type="ECO:0000259" key="1">
    <source>
        <dbReference type="Pfam" id="PF00557"/>
    </source>
</evidence>
<sequence>MIPFDAERLQSVMRGQGVDVLLATTPHNVRYLSGGYYMPFFAHGTRFGDGQYMSIVAIPARDIHAAFYVGREDEPNHLEAFGPLWITDFHWITRGSALTVRGAERAAQRLRTQGYGGGAIGVELSFLPADAFQALRLALPEASFSDATPILGELRAVKAPAELERLREVHSRTAAAIRETLSAGHPDQTTRQLAEAVQRRIEGRGASFLYALTNVGPGLVRVPSSERWGRGRPLQIDAGARFEEYTSDIARMGSIGPAPARAREMFAACLAAQERVRGVVGAGVACRDVYRVGIEALRSAPWGDHGRFVAHGIGLVSHEPPEVTADSPRRLEAGMVLSIETEYRDPDVGHVKVEDTVVVTATACEGLGDVESDWSTASGV</sequence>
<dbReference type="InterPro" id="IPR036005">
    <property type="entry name" value="Creatinase/aminopeptidase-like"/>
</dbReference>
<dbReference type="GO" id="GO:0004177">
    <property type="term" value="F:aminopeptidase activity"/>
    <property type="evidence" value="ECO:0007669"/>
    <property type="project" value="UniProtKB-KW"/>
</dbReference>
<dbReference type="InterPro" id="IPR000587">
    <property type="entry name" value="Creatinase_N"/>
</dbReference>
<dbReference type="InterPro" id="IPR000994">
    <property type="entry name" value="Pept_M24"/>
</dbReference>
<dbReference type="InterPro" id="IPR050659">
    <property type="entry name" value="Peptidase_M24B"/>
</dbReference>
<accession>A0A537M161</accession>
<dbReference type="Gene3D" id="3.40.350.10">
    <property type="entry name" value="Creatinase/prolidase N-terminal domain"/>
    <property type="match status" value="1"/>
</dbReference>
<dbReference type="InterPro" id="IPR029149">
    <property type="entry name" value="Creatin/AminoP/Spt16_N"/>
</dbReference>
<dbReference type="PANTHER" id="PTHR46112:SF3">
    <property type="entry name" value="AMINOPEPTIDASE YPDF"/>
    <property type="match status" value="1"/>
</dbReference>
<feature type="domain" description="Peptidase M24" evidence="1">
    <location>
        <begin position="164"/>
        <end position="361"/>
    </location>
</feature>
<feature type="domain" description="Creatinase N-terminal" evidence="2">
    <location>
        <begin position="7"/>
        <end position="157"/>
    </location>
</feature>
<evidence type="ECO:0000313" key="3">
    <source>
        <dbReference type="EMBL" id="TMJ14024.1"/>
    </source>
</evidence>
<dbReference type="PANTHER" id="PTHR46112">
    <property type="entry name" value="AMINOPEPTIDASE"/>
    <property type="match status" value="1"/>
</dbReference>
<evidence type="ECO:0000313" key="4">
    <source>
        <dbReference type="Proteomes" id="UP000320393"/>
    </source>
</evidence>
<dbReference type="Pfam" id="PF00557">
    <property type="entry name" value="Peptidase_M24"/>
    <property type="match status" value="1"/>
</dbReference>
<dbReference type="SUPFAM" id="SSF53092">
    <property type="entry name" value="Creatinase/prolidase N-terminal domain"/>
    <property type="match status" value="1"/>
</dbReference>
<keyword evidence="3" id="KW-0645">Protease</keyword>
<dbReference type="CDD" id="cd01066">
    <property type="entry name" value="APP_MetAP"/>
    <property type="match status" value="1"/>
</dbReference>
<organism evidence="3 4">
    <name type="scientific">Candidatus Segetimicrobium genomatis</name>
    <dbReference type="NCBI Taxonomy" id="2569760"/>
    <lineage>
        <taxon>Bacteria</taxon>
        <taxon>Bacillati</taxon>
        <taxon>Candidatus Sysuimicrobiota</taxon>
        <taxon>Candidatus Sysuimicrobiia</taxon>
        <taxon>Candidatus Sysuimicrobiales</taxon>
        <taxon>Candidatus Segetimicrobiaceae</taxon>
        <taxon>Candidatus Segetimicrobium</taxon>
    </lineage>
</organism>
<dbReference type="EMBL" id="VBAM01000130">
    <property type="protein sequence ID" value="TMJ14024.1"/>
    <property type="molecule type" value="Genomic_DNA"/>
</dbReference>
<dbReference type="Pfam" id="PF01321">
    <property type="entry name" value="Creatinase_N"/>
    <property type="match status" value="1"/>
</dbReference>
<dbReference type="AlphaFoldDB" id="A0A537M161"/>
<evidence type="ECO:0000259" key="2">
    <source>
        <dbReference type="Pfam" id="PF01321"/>
    </source>
</evidence>
<protein>
    <submittedName>
        <fullName evidence="3">Aminopeptidase P family protein</fullName>
    </submittedName>
</protein>
<reference evidence="3 4" key="1">
    <citation type="journal article" date="2019" name="Nat. Microbiol.">
        <title>Mediterranean grassland soil C-N compound turnover is dependent on rainfall and depth, and is mediated by genomically divergent microorganisms.</title>
        <authorList>
            <person name="Diamond S."/>
            <person name="Andeer P.F."/>
            <person name="Li Z."/>
            <person name="Crits-Christoph A."/>
            <person name="Burstein D."/>
            <person name="Anantharaman K."/>
            <person name="Lane K.R."/>
            <person name="Thomas B.C."/>
            <person name="Pan C."/>
            <person name="Northen T.R."/>
            <person name="Banfield J.F."/>
        </authorList>
    </citation>
    <scope>NUCLEOTIDE SEQUENCE [LARGE SCALE GENOMIC DNA]</scope>
    <source>
        <strain evidence="3">NP_5</strain>
    </source>
</reference>